<dbReference type="STRING" id="6239.Y116F11B.1.1"/>
<evidence type="ECO:0000256" key="4">
    <source>
        <dbReference type="ARBA" id="ARBA00022729"/>
    </source>
</evidence>
<dbReference type="GO" id="GO:0045202">
    <property type="term" value="C:synapse"/>
    <property type="evidence" value="ECO:0000314"/>
    <property type="project" value="WormBase"/>
</dbReference>
<accession>Q9NEK7</accession>
<dbReference type="PANTHER" id="PTHR33893:SF9">
    <property type="entry name" value="INSULIN RELATED-RELATED"/>
    <property type="match status" value="1"/>
</dbReference>
<dbReference type="PANTHER" id="PTHR33893">
    <property type="entry name" value="INSULIN RELATED-RELATED-RELATED"/>
    <property type="match status" value="1"/>
</dbReference>
<dbReference type="GO" id="GO:0005179">
    <property type="term" value="F:hormone activity"/>
    <property type="evidence" value="ECO:0007669"/>
    <property type="project" value="InterPro"/>
</dbReference>
<dbReference type="CTD" id="191014"/>
<keyword evidence="4 6" id="KW-0732">Signal</keyword>
<dbReference type="InterPro" id="IPR036438">
    <property type="entry name" value="Insulin-like_sf"/>
</dbReference>
<dbReference type="InterPro" id="IPR003235">
    <property type="entry name" value="Nem_insulin-like_b-type"/>
</dbReference>
<dbReference type="GO" id="GO:0008286">
    <property type="term" value="P:insulin receptor signaling pathway"/>
    <property type="evidence" value="ECO:0000315"/>
    <property type="project" value="WormBase"/>
</dbReference>
<dbReference type="GO" id="GO:0005158">
    <property type="term" value="F:insulin receptor binding"/>
    <property type="evidence" value="ECO:0000250"/>
    <property type="project" value="WormBase"/>
</dbReference>
<dbReference type="PaxDb" id="6239-Y116F11B.1"/>
<gene>
    <name evidence="7 9" type="primary">daf-28</name>
    <name evidence="7" type="ORF">CELE_Y116F11B.1</name>
    <name evidence="9" type="ORF">Y116F11B.1</name>
</gene>
<dbReference type="PROSITE" id="PS00262">
    <property type="entry name" value="INSULIN"/>
    <property type="match status" value="1"/>
</dbReference>
<evidence type="ECO:0000313" key="9">
    <source>
        <dbReference type="WormBase" id="Y116F11B.1"/>
    </source>
</evidence>
<dbReference type="FunFam" id="1.10.100.10:FF:000006">
    <property type="entry name" value="Probable insulin-like peptide beta-type 4"/>
    <property type="match status" value="1"/>
</dbReference>
<dbReference type="KEGG" id="cel:CELE_Y116F11B.1"/>
<comment type="subcellular location">
    <subcellularLocation>
        <location evidence="1">Secreted</location>
    </subcellularLocation>
</comment>
<evidence type="ECO:0000313" key="7">
    <source>
        <dbReference type="EMBL" id="CAB61047.2"/>
    </source>
</evidence>
<dbReference type="GO" id="GO:0008582">
    <property type="term" value="P:regulation of synaptic assembly at neuromuscular junction"/>
    <property type="evidence" value="ECO:0000316"/>
    <property type="project" value="UniProtKB"/>
</dbReference>
<dbReference type="Proteomes" id="UP000001940">
    <property type="component" value="Chromosome V"/>
</dbReference>
<dbReference type="InterPro" id="IPR022353">
    <property type="entry name" value="Insulin_CS"/>
</dbReference>
<dbReference type="GO" id="GO:0006606">
    <property type="term" value="P:protein import into nucleus"/>
    <property type="evidence" value="ECO:0000315"/>
    <property type="project" value="WormBase"/>
</dbReference>
<evidence type="ECO:0000256" key="1">
    <source>
        <dbReference type="ARBA" id="ARBA00004613"/>
    </source>
</evidence>
<dbReference type="GO" id="GO:0040024">
    <property type="term" value="P:dauer larval development"/>
    <property type="evidence" value="ECO:0000315"/>
    <property type="project" value="UniProtKB"/>
</dbReference>
<dbReference type="GeneID" id="191014"/>
<evidence type="ECO:0000256" key="5">
    <source>
        <dbReference type="ARBA" id="ARBA00023157"/>
    </source>
</evidence>
<dbReference type="Bgee" id="WBGene00000920">
    <property type="expression patterns" value="Expressed in larva and 2 other cell types or tissues"/>
</dbReference>
<dbReference type="WormBase" id="Y116F11B.1">
    <property type="protein sequence ID" value="CE25720"/>
    <property type="gene ID" value="WBGene00000920"/>
    <property type="gene designation" value="daf-28"/>
</dbReference>
<dbReference type="Gene3D" id="1.10.100.10">
    <property type="entry name" value="Insulin-like"/>
    <property type="match status" value="1"/>
</dbReference>
<dbReference type="HOGENOM" id="CLU_2348578_0_0_1"/>
<dbReference type="AGR" id="WB:WBGene00000920"/>
<dbReference type="InterPro" id="IPR052335">
    <property type="entry name" value="Insulin-like_regulatory"/>
</dbReference>
<dbReference type="EMBL" id="BX284605">
    <property type="protein sequence ID" value="CAB61047.2"/>
    <property type="molecule type" value="Genomic_DNA"/>
</dbReference>
<evidence type="ECO:0000313" key="8">
    <source>
        <dbReference type="Proteomes" id="UP000001940"/>
    </source>
</evidence>
<keyword evidence="8" id="KW-1185">Reference proteome</keyword>
<feature type="chain" id="PRO_5004331811" evidence="6">
    <location>
        <begin position="19"/>
        <end position="97"/>
    </location>
</feature>
<dbReference type="GO" id="GO:1905909">
    <property type="term" value="P:regulation of dauer entry"/>
    <property type="evidence" value="ECO:0000315"/>
    <property type="project" value="UniProtKB"/>
</dbReference>
<dbReference type="AlphaFoldDB" id="Q9NEK7"/>
<comment type="similarity">
    <text evidence="2">Belongs to the insulin family.</text>
</comment>
<dbReference type="InParanoid" id="Q9NEK7"/>
<dbReference type="SMR" id="Q9NEK7"/>
<dbReference type="GO" id="GO:1900181">
    <property type="term" value="P:negative regulation of protein localization to nucleus"/>
    <property type="evidence" value="ECO:0000315"/>
    <property type="project" value="UniProtKB"/>
</dbReference>
<evidence type="ECO:0000256" key="2">
    <source>
        <dbReference type="ARBA" id="ARBA00009034"/>
    </source>
</evidence>
<protein>
    <submittedName>
        <fullName evidence="7">Uncharacterized protein</fullName>
    </submittedName>
</protein>
<feature type="signal peptide" evidence="6">
    <location>
        <begin position="1"/>
        <end position="18"/>
    </location>
</feature>
<sequence length="97" mass="10287">MNCKLIAIFAVLVLSVSAHLGAQAAAANFKAEGPLSRAVRVPGVAVRACGRRLVPYVWSVCGDACEPQEGIDIATQCCTYQCTAEYIQTACCPRLLL</sequence>
<proteinExistence type="inferred from homology"/>
<name>Q9NEK7_CAEEL</name>
<dbReference type="FunCoup" id="Q9NEK7">
    <property type="interactions" value="117"/>
</dbReference>
<reference evidence="7 8" key="1">
    <citation type="journal article" date="1998" name="Science">
        <title>Genome sequence of the nematode C. elegans: a platform for investigating biology.</title>
        <authorList>
            <consortium name="The C. elegans sequencing consortium"/>
            <person name="Sulson J.E."/>
            <person name="Waterston R."/>
        </authorList>
    </citation>
    <scope>NUCLEOTIDE SEQUENCE [LARGE SCALE GENOMIC DNA]</scope>
    <source>
        <strain evidence="7 8">Bristol N2</strain>
    </source>
</reference>
<dbReference type="RefSeq" id="NP_507840.1">
    <property type="nucleotide sequence ID" value="NM_075439.4"/>
</dbReference>
<keyword evidence="5" id="KW-1015">Disulfide bond</keyword>
<dbReference type="OrthoDB" id="5824650at2759"/>
<keyword evidence="3" id="KW-0964">Secreted</keyword>
<dbReference type="GO" id="GO:0005615">
    <property type="term" value="C:extracellular space"/>
    <property type="evidence" value="ECO:0000314"/>
    <property type="project" value="WormBase"/>
</dbReference>
<dbReference type="Pfam" id="PF03488">
    <property type="entry name" value="Ins_beta"/>
    <property type="match status" value="1"/>
</dbReference>
<evidence type="ECO:0000256" key="3">
    <source>
        <dbReference type="ARBA" id="ARBA00022525"/>
    </source>
</evidence>
<organism evidence="7 8">
    <name type="scientific">Caenorhabditis elegans</name>
    <dbReference type="NCBI Taxonomy" id="6239"/>
    <lineage>
        <taxon>Eukaryota</taxon>
        <taxon>Metazoa</taxon>
        <taxon>Ecdysozoa</taxon>
        <taxon>Nematoda</taxon>
        <taxon>Chromadorea</taxon>
        <taxon>Rhabditida</taxon>
        <taxon>Rhabditina</taxon>
        <taxon>Rhabditomorpha</taxon>
        <taxon>Rhabditoidea</taxon>
        <taxon>Rhabditidae</taxon>
        <taxon>Peloderinae</taxon>
        <taxon>Caenorhabditis</taxon>
    </lineage>
</organism>
<evidence type="ECO:0000256" key="6">
    <source>
        <dbReference type="SAM" id="SignalP"/>
    </source>
</evidence>
<dbReference type="SUPFAM" id="SSF56994">
    <property type="entry name" value="Insulin-like"/>
    <property type="match status" value="1"/>
</dbReference>
<dbReference type="GO" id="GO:1905910">
    <property type="term" value="P:negative regulation of dauer entry"/>
    <property type="evidence" value="ECO:0000316"/>
    <property type="project" value="UniProtKB"/>
</dbReference>
<dbReference type="UCSC" id="Y116F11B.1">
    <property type="organism name" value="c. elegans"/>
</dbReference>